<dbReference type="EC" id="2.5.1.46" evidence="5"/>
<dbReference type="OrthoDB" id="294378at2759"/>
<evidence type="ECO:0000256" key="5">
    <source>
        <dbReference type="ARBA" id="ARBA00012683"/>
    </source>
</evidence>
<evidence type="ECO:0000256" key="7">
    <source>
        <dbReference type="ARBA" id="ARBA00023027"/>
    </source>
</evidence>
<gene>
    <name evidence="10" type="ORF">TASK_LOCUS1545</name>
</gene>
<dbReference type="GO" id="GO:0034038">
    <property type="term" value="F:deoxyhypusine synthase activity"/>
    <property type="evidence" value="ECO:0007669"/>
    <property type="project" value="UniProtKB-EC"/>
</dbReference>
<keyword evidence="7" id="KW-0520">NAD</keyword>
<feature type="compositionally biased region" description="Low complexity" evidence="9">
    <location>
        <begin position="60"/>
        <end position="72"/>
    </location>
</feature>
<dbReference type="InterPro" id="IPR019375">
    <property type="entry name" value="Ribosomal_bS1m"/>
</dbReference>
<keyword evidence="8" id="KW-0386">Hypusine biosynthesis</keyword>
<comment type="cofactor">
    <cofactor evidence="2">
        <name>NAD(+)</name>
        <dbReference type="ChEBI" id="CHEBI:57540"/>
    </cofactor>
</comment>
<sequence>MIRQVRFLSSTGENDEWATSVEVNKGNQTAFFEQADAKLELNSEDRILQKPVISQPPNSEPSATPSISPSPTEKADDAKRRQSSAPRLVPWTSNRFFRECKFVKTTSTTQGRSFVTMLRESTFVQLGNFTQREMIGVVIENVNDSDLYVDIGGKFLAVVSQPENTFYPRGSLVRVRLRDPEMANRFMVNTRAISLLEADVTLLGPYRGQLIPVSTAATDHQVNKEHWMPLCCLSLLPAMNNAEASKEADKAPPVDIARSLPPGFGDAVLRPSQALPEGVSVEVRGYDFNRGVDYEALLASYASTGFQATHFARAVDVLNSVIERRSVIPSDEDEKSKEVLESLGLGIARRSGCTVFLAYTSNMISAGVREVIRFLVQHNLVDVLVTSAGGVEEDFVKCMANFYVGDFSRWTGAELRKLGINRTGNLLVPNNNYVILEEWLNPIFDRMLEEQNTNKVNWTPSMVIDRLGKEINSPDSVYYWCHKNGIPVFCPGITDGALGDVLFAHTYKSPPGLRVDVVADVRQINLLAIYSHATAVVVLGGGIVKHHTLNANLMRNGAEYAVYVNTGQEFDGSDAGARPDEAVSWGKLSNTSEPVKIHGDASLIFPLLVAQTFAKHFHQTHNS</sequence>
<reference evidence="10 11" key="1">
    <citation type="submission" date="2018-11" db="EMBL/GenBank/DDBJ databases">
        <authorList>
            <consortium name="Pathogen Informatics"/>
        </authorList>
    </citation>
    <scope>NUCLEOTIDE SEQUENCE [LARGE SCALE GENOMIC DNA]</scope>
</reference>
<dbReference type="InterPro" id="IPR002773">
    <property type="entry name" value="Deoxyhypusine_synthase"/>
</dbReference>
<dbReference type="PANTHER" id="PTHR11703">
    <property type="entry name" value="DEOXYHYPUSINE SYNTHASE"/>
    <property type="match status" value="1"/>
</dbReference>
<dbReference type="FunFam" id="3.40.910.10:FF:000001">
    <property type="entry name" value="Probable deoxyhypusine synthase"/>
    <property type="match status" value="1"/>
</dbReference>
<dbReference type="GO" id="GO:0005737">
    <property type="term" value="C:cytoplasm"/>
    <property type="evidence" value="ECO:0007669"/>
    <property type="project" value="TreeGrafter"/>
</dbReference>
<keyword evidence="6" id="KW-0808">Transferase</keyword>
<comment type="similarity">
    <text evidence="4">Belongs to the deoxyhypusine synthase family.</text>
</comment>
<dbReference type="Pfam" id="PF01916">
    <property type="entry name" value="DS"/>
    <property type="match status" value="1"/>
</dbReference>
<evidence type="ECO:0000256" key="4">
    <source>
        <dbReference type="ARBA" id="ARBA00009892"/>
    </source>
</evidence>
<dbReference type="EMBL" id="UYRS01000435">
    <property type="protein sequence ID" value="VDK23227.1"/>
    <property type="molecule type" value="Genomic_DNA"/>
</dbReference>
<dbReference type="InterPro" id="IPR029035">
    <property type="entry name" value="DHS-like_NAD/FAD-binding_dom"/>
</dbReference>
<evidence type="ECO:0000256" key="8">
    <source>
        <dbReference type="ARBA" id="ARBA00023256"/>
    </source>
</evidence>
<accession>A0A3P6NNL2</accession>
<evidence type="ECO:0000256" key="6">
    <source>
        <dbReference type="ARBA" id="ARBA00022679"/>
    </source>
</evidence>
<keyword evidence="11" id="KW-1185">Reference proteome</keyword>
<comment type="catalytic activity">
    <reaction evidence="1">
        <text>[eIF5A protein]-L-lysine + spermidine = [eIF5A protein]-deoxyhypusine + propane-1,3-diamine</text>
        <dbReference type="Rhea" id="RHEA:33299"/>
        <dbReference type="Rhea" id="RHEA-COMP:10143"/>
        <dbReference type="Rhea" id="RHEA-COMP:10144"/>
        <dbReference type="ChEBI" id="CHEBI:29969"/>
        <dbReference type="ChEBI" id="CHEBI:57484"/>
        <dbReference type="ChEBI" id="CHEBI:57834"/>
        <dbReference type="ChEBI" id="CHEBI:82657"/>
        <dbReference type="EC" id="2.5.1.46"/>
    </reaction>
</comment>
<proteinExistence type="inferred from homology"/>
<organism evidence="10 11">
    <name type="scientific">Taenia asiatica</name>
    <name type="common">Asian tapeworm</name>
    <dbReference type="NCBI Taxonomy" id="60517"/>
    <lineage>
        <taxon>Eukaryota</taxon>
        <taxon>Metazoa</taxon>
        <taxon>Spiralia</taxon>
        <taxon>Lophotrochozoa</taxon>
        <taxon>Platyhelminthes</taxon>
        <taxon>Cestoda</taxon>
        <taxon>Eucestoda</taxon>
        <taxon>Cyclophyllidea</taxon>
        <taxon>Taeniidae</taxon>
        <taxon>Taenia</taxon>
    </lineage>
</organism>
<dbReference type="InterPro" id="IPR036982">
    <property type="entry name" value="Deoxyhypusine_synthase_sf"/>
</dbReference>
<dbReference type="NCBIfam" id="TIGR00321">
    <property type="entry name" value="dhys"/>
    <property type="match status" value="1"/>
</dbReference>
<comment type="pathway">
    <text evidence="3">Protein modification; eIF5A hypusination.</text>
</comment>
<evidence type="ECO:0000256" key="2">
    <source>
        <dbReference type="ARBA" id="ARBA00001911"/>
    </source>
</evidence>
<dbReference type="Pfam" id="PF10246">
    <property type="entry name" value="MRP-S35"/>
    <property type="match status" value="1"/>
</dbReference>
<evidence type="ECO:0000313" key="11">
    <source>
        <dbReference type="Proteomes" id="UP000282613"/>
    </source>
</evidence>
<name>A0A3P6NNL2_TAEAS</name>
<protein>
    <recommendedName>
        <fullName evidence="5">deoxyhypusine synthase</fullName>
        <ecNumber evidence="5">2.5.1.46</ecNumber>
    </recommendedName>
</protein>
<dbReference type="SUPFAM" id="SSF52467">
    <property type="entry name" value="DHS-like NAD/FAD-binding domain"/>
    <property type="match status" value="1"/>
</dbReference>
<dbReference type="Gene3D" id="3.40.910.10">
    <property type="entry name" value="Deoxyhypusine synthase"/>
    <property type="match status" value="1"/>
</dbReference>
<evidence type="ECO:0000256" key="1">
    <source>
        <dbReference type="ARBA" id="ARBA00000952"/>
    </source>
</evidence>
<dbReference type="PANTHER" id="PTHR11703:SF0">
    <property type="entry name" value="DEOXYHYPUSINE SYNTHASE"/>
    <property type="match status" value="1"/>
</dbReference>
<feature type="region of interest" description="Disordered" evidence="9">
    <location>
        <begin position="51"/>
        <end position="85"/>
    </location>
</feature>
<dbReference type="Proteomes" id="UP000282613">
    <property type="component" value="Unassembled WGS sequence"/>
</dbReference>
<evidence type="ECO:0000256" key="3">
    <source>
        <dbReference type="ARBA" id="ARBA00005041"/>
    </source>
</evidence>
<evidence type="ECO:0000256" key="9">
    <source>
        <dbReference type="SAM" id="MobiDB-lite"/>
    </source>
</evidence>
<evidence type="ECO:0000313" key="10">
    <source>
        <dbReference type="EMBL" id="VDK23227.1"/>
    </source>
</evidence>
<dbReference type="AlphaFoldDB" id="A0A3P6NNL2"/>